<dbReference type="Proteomes" id="UP000302163">
    <property type="component" value="Chromosome"/>
</dbReference>
<evidence type="ECO:0000313" key="7">
    <source>
        <dbReference type="EMBL" id="QCT19508.1"/>
    </source>
</evidence>
<gene>
    <name evidence="7" type="ORF">FEM41_07515</name>
</gene>
<sequence>MLSFEDTVRLRHSPRAFLSTPLTDEQIHEVLQDAQLAPSNCNTQPWHVHIASGDTKRALTEAMLRNDELGQVTPDFSFDYADFYGDYFARSQEQAKQYYDVLGIAREDKDSRHQALLRNYAFFGAPHVAFLFMPSFGDNVRVAGDIGMYGQNFLLSLTARGYAGIPQTLLGFHADSVREILGVSDQYRLLFGISFGYEDPDARANQLRMDRIPLEQSVVFHK</sequence>
<evidence type="ECO:0000256" key="3">
    <source>
        <dbReference type="ARBA" id="ARBA00022630"/>
    </source>
</evidence>
<evidence type="ECO:0000259" key="6">
    <source>
        <dbReference type="Pfam" id="PF00881"/>
    </source>
</evidence>
<organism evidence="7 8">
    <name type="scientific">Jejubacter calystegiae</name>
    <dbReference type="NCBI Taxonomy" id="2579935"/>
    <lineage>
        <taxon>Bacteria</taxon>
        <taxon>Pseudomonadati</taxon>
        <taxon>Pseudomonadota</taxon>
        <taxon>Gammaproteobacteria</taxon>
        <taxon>Enterobacterales</taxon>
        <taxon>Enterobacteriaceae</taxon>
        <taxon>Jejubacter</taxon>
    </lineage>
</organism>
<evidence type="ECO:0000256" key="5">
    <source>
        <dbReference type="ARBA" id="ARBA00023002"/>
    </source>
</evidence>
<keyword evidence="4" id="KW-0288">FMN</keyword>
<dbReference type="Pfam" id="PF00881">
    <property type="entry name" value="Nitroreductase"/>
    <property type="match status" value="1"/>
</dbReference>
<evidence type="ECO:0000313" key="8">
    <source>
        <dbReference type="Proteomes" id="UP000302163"/>
    </source>
</evidence>
<dbReference type="InterPro" id="IPR000415">
    <property type="entry name" value="Nitroreductase-like"/>
</dbReference>
<dbReference type="InterPro" id="IPR029479">
    <property type="entry name" value="Nitroreductase"/>
</dbReference>
<dbReference type="PANTHER" id="PTHR43673:SF2">
    <property type="entry name" value="NITROREDUCTASE"/>
    <property type="match status" value="1"/>
</dbReference>
<proteinExistence type="inferred from homology"/>
<evidence type="ECO:0000256" key="1">
    <source>
        <dbReference type="ARBA" id="ARBA00001917"/>
    </source>
</evidence>
<dbReference type="AlphaFoldDB" id="A0A4P8YID6"/>
<comment type="cofactor">
    <cofactor evidence="1">
        <name>FMN</name>
        <dbReference type="ChEBI" id="CHEBI:58210"/>
    </cofactor>
</comment>
<keyword evidence="3" id="KW-0285">Flavoprotein</keyword>
<dbReference type="KEGG" id="izh:FEM41_07515"/>
<dbReference type="RefSeq" id="WP_138095391.1">
    <property type="nucleotide sequence ID" value="NZ_CP040428.1"/>
</dbReference>
<dbReference type="PANTHER" id="PTHR43673">
    <property type="entry name" value="NAD(P)H NITROREDUCTASE YDGI-RELATED"/>
    <property type="match status" value="1"/>
</dbReference>
<evidence type="ECO:0000256" key="4">
    <source>
        <dbReference type="ARBA" id="ARBA00022643"/>
    </source>
</evidence>
<dbReference type="EMBL" id="CP040428">
    <property type="protein sequence ID" value="QCT19508.1"/>
    <property type="molecule type" value="Genomic_DNA"/>
</dbReference>
<comment type="similarity">
    <text evidence="2">Belongs to the nitroreductase family.</text>
</comment>
<reference evidence="7 8" key="1">
    <citation type="submission" date="2019-05" db="EMBL/GenBank/DDBJ databases">
        <title>Complete genome sequence of Izhakiella calystegiae KSNA2, an endophyte isolated from beach morning glory (Calystegia soldanella).</title>
        <authorList>
            <person name="Jiang L."/>
            <person name="Jeong J.C."/>
            <person name="Kim C.Y."/>
            <person name="Kim D.H."/>
            <person name="Kim S.W."/>
            <person name="Lee j."/>
        </authorList>
    </citation>
    <scope>NUCLEOTIDE SEQUENCE [LARGE SCALE GENOMIC DNA]</scope>
    <source>
        <strain evidence="7 8">KSNA2</strain>
    </source>
</reference>
<keyword evidence="8" id="KW-1185">Reference proteome</keyword>
<accession>A0A4P8YID6</accession>
<dbReference type="Gene3D" id="3.40.109.10">
    <property type="entry name" value="NADH Oxidase"/>
    <property type="match status" value="1"/>
</dbReference>
<protein>
    <submittedName>
        <fullName evidence="7">Nitroreductase</fullName>
    </submittedName>
</protein>
<dbReference type="SUPFAM" id="SSF55469">
    <property type="entry name" value="FMN-dependent nitroreductase-like"/>
    <property type="match status" value="1"/>
</dbReference>
<keyword evidence="5" id="KW-0560">Oxidoreductase</keyword>
<evidence type="ECO:0000256" key="2">
    <source>
        <dbReference type="ARBA" id="ARBA00007118"/>
    </source>
</evidence>
<feature type="domain" description="Nitroreductase" evidence="6">
    <location>
        <begin position="9"/>
        <end position="197"/>
    </location>
</feature>
<name>A0A4P8YID6_9ENTR</name>
<dbReference type="CDD" id="cd02136">
    <property type="entry name" value="PnbA_NfnB-like"/>
    <property type="match status" value="1"/>
</dbReference>
<dbReference type="GO" id="GO:0016491">
    <property type="term" value="F:oxidoreductase activity"/>
    <property type="evidence" value="ECO:0007669"/>
    <property type="project" value="UniProtKB-KW"/>
</dbReference>
<dbReference type="OrthoDB" id="9784375at2"/>